<dbReference type="Proteomes" id="UP000663942">
    <property type="component" value="Chromosome"/>
</dbReference>
<sequence>MTYCITPLPLAPFQPFFALDDAALLARGARRMTAGTPNSAPGRVSLIDAAPGESLILLNHAHLTEAASPYRANGPIFVREAAVQSPLVVNALPAILASRLLSLRAYDRDWMMVDAEVAQGEAVETWLSERLADSSIQTIHIHTARRGCYMAAASRPA</sequence>
<organism evidence="1 2">
    <name type="scientific">Brevundimonas pondensis</name>
    <dbReference type="NCBI Taxonomy" id="2774189"/>
    <lineage>
        <taxon>Bacteria</taxon>
        <taxon>Pseudomonadati</taxon>
        <taxon>Pseudomonadota</taxon>
        <taxon>Alphaproteobacteria</taxon>
        <taxon>Caulobacterales</taxon>
        <taxon>Caulobacteraceae</taxon>
        <taxon>Brevundimonas</taxon>
    </lineage>
</organism>
<dbReference type="PIRSF" id="PIRSF034110">
    <property type="entry name" value="DUF1203"/>
    <property type="match status" value="1"/>
</dbReference>
<name>A0ABX7SJA7_9CAUL</name>
<dbReference type="RefSeq" id="WP_207822784.1">
    <property type="nucleotide sequence ID" value="NZ_CP062006.1"/>
</dbReference>
<dbReference type="InterPro" id="IPR009593">
    <property type="entry name" value="DUF1203"/>
</dbReference>
<accession>A0ABX7SJA7</accession>
<reference evidence="1 2" key="1">
    <citation type="submission" date="2020-09" db="EMBL/GenBank/DDBJ databases">
        <title>Brevundimonas sp. LVF1 isolated from an oligotrophic pond in Goettingen, Germany.</title>
        <authorList>
            <person name="Friedrich I."/>
            <person name="Klassen A."/>
            <person name="Neubauer H."/>
            <person name="Schneider D."/>
            <person name="Hertel R."/>
            <person name="Daniel R."/>
        </authorList>
    </citation>
    <scope>NUCLEOTIDE SEQUENCE [LARGE SCALE GENOMIC DNA]</scope>
    <source>
        <strain evidence="1 2">LVF1</strain>
    </source>
</reference>
<proteinExistence type="predicted"/>
<evidence type="ECO:0000313" key="1">
    <source>
        <dbReference type="EMBL" id="QTC86950.1"/>
    </source>
</evidence>
<dbReference type="EMBL" id="CP062006">
    <property type="protein sequence ID" value="QTC86950.1"/>
    <property type="molecule type" value="Genomic_DNA"/>
</dbReference>
<evidence type="ECO:0000313" key="2">
    <source>
        <dbReference type="Proteomes" id="UP000663942"/>
    </source>
</evidence>
<dbReference type="Pfam" id="PF06718">
    <property type="entry name" value="DUF1203"/>
    <property type="match status" value="1"/>
</dbReference>
<gene>
    <name evidence="1" type="ORF">IFE19_12525</name>
</gene>
<keyword evidence="2" id="KW-1185">Reference proteome</keyword>
<protein>
    <submittedName>
        <fullName evidence="1">DUF1203 domain-containing protein</fullName>
    </submittedName>
</protein>